<keyword evidence="2" id="KW-1185">Reference proteome</keyword>
<protein>
    <submittedName>
        <fullName evidence="1">Uncharacterized protein</fullName>
    </submittedName>
</protein>
<reference evidence="2" key="1">
    <citation type="submission" date="2023-07" db="EMBL/GenBank/DDBJ databases">
        <title>30 novel species of actinomycetes from the DSMZ collection.</title>
        <authorList>
            <person name="Nouioui I."/>
        </authorList>
    </citation>
    <scope>NUCLEOTIDE SEQUENCE [LARGE SCALE GENOMIC DNA]</scope>
    <source>
        <strain evidence="2">DSM 44938</strain>
    </source>
</reference>
<dbReference type="RefSeq" id="WP_311708666.1">
    <property type="nucleotide sequence ID" value="NZ_JAVREL010000034.1"/>
</dbReference>
<comment type="caution">
    <text evidence="1">The sequence shown here is derived from an EMBL/GenBank/DDBJ whole genome shotgun (WGS) entry which is preliminary data.</text>
</comment>
<name>A0ABU2N0X9_9ACTN</name>
<dbReference type="Proteomes" id="UP001183246">
    <property type="component" value="Unassembled WGS sequence"/>
</dbReference>
<organism evidence="1 2">
    <name type="scientific">Streptomyces litchfieldiae</name>
    <dbReference type="NCBI Taxonomy" id="3075543"/>
    <lineage>
        <taxon>Bacteria</taxon>
        <taxon>Bacillati</taxon>
        <taxon>Actinomycetota</taxon>
        <taxon>Actinomycetes</taxon>
        <taxon>Kitasatosporales</taxon>
        <taxon>Streptomycetaceae</taxon>
        <taxon>Streptomyces</taxon>
    </lineage>
</organism>
<gene>
    <name evidence="1" type="ORF">RM590_33970</name>
</gene>
<proteinExistence type="predicted"/>
<evidence type="ECO:0000313" key="1">
    <source>
        <dbReference type="EMBL" id="MDT0347539.1"/>
    </source>
</evidence>
<dbReference type="EMBL" id="JAVREL010000034">
    <property type="protein sequence ID" value="MDT0347539.1"/>
    <property type="molecule type" value="Genomic_DNA"/>
</dbReference>
<evidence type="ECO:0000313" key="2">
    <source>
        <dbReference type="Proteomes" id="UP001183246"/>
    </source>
</evidence>
<sequence>MSHTVPRRRRRAARRTRRRALIRRELICVPCAVAWRGSEADCWNCGQPATSAHHRSALQQLLASVGNASTGPAWKATR</sequence>
<accession>A0ABU2N0X9</accession>